<keyword evidence="5" id="KW-0560">Oxidoreductase</keyword>
<dbReference type="Gene3D" id="2.60.120.590">
    <property type="entry name" value="Alpha-ketoglutarate-dependent dioxygenase AlkB-like"/>
    <property type="match status" value="1"/>
</dbReference>
<proteinExistence type="inferred from homology"/>
<evidence type="ECO:0000256" key="5">
    <source>
        <dbReference type="ARBA" id="ARBA00023002"/>
    </source>
</evidence>
<dbReference type="SUPFAM" id="SSF51197">
    <property type="entry name" value="Clavaminate synthase-like"/>
    <property type="match status" value="1"/>
</dbReference>
<evidence type="ECO:0000313" key="10">
    <source>
        <dbReference type="Proteomes" id="UP000660262"/>
    </source>
</evidence>
<dbReference type="GO" id="GO:0046872">
    <property type="term" value="F:metal ion binding"/>
    <property type="evidence" value="ECO:0007669"/>
    <property type="project" value="UniProtKB-KW"/>
</dbReference>
<keyword evidence="10" id="KW-1185">Reference proteome</keyword>
<dbReference type="Proteomes" id="UP000660262">
    <property type="component" value="Unassembled WGS sequence"/>
</dbReference>
<dbReference type="InterPro" id="IPR027450">
    <property type="entry name" value="AlkB-like"/>
</dbReference>
<keyword evidence="7" id="KW-0539">Nucleus</keyword>
<evidence type="ECO:0000256" key="2">
    <source>
        <dbReference type="ARBA" id="ARBA00007879"/>
    </source>
</evidence>
<dbReference type="Pfam" id="PF13532">
    <property type="entry name" value="2OG-FeII_Oxy_2"/>
    <property type="match status" value="1"/>
</dbReference>
<dbReference type="EMBL" id="BNJQ01000017">
    <property type="protein sequence ID" value="GHP07595.1"/>
    <property type="molecule type" value="Genomic_DNA"/>
</dbReference>
<reference evidence="9" key="1">
    <citation type="submission" date="2020-10" db="EMBL/GenBank/DDBJ databases">
        <title>Unveiling of a novel bifunctional photoreceptor, Dualchrome1, isolated from a cosmopolitan green alga.</title>
        <authorList>
            <person name="Suzuki S."/>
            <person name="Kawachi M."/>
        </authorList>
    </citation>
    <scope>NUCLEOTIDE SEQUENCE</scope>
    <source>
        <strain evidence="9">NIES 2893</strain>
    </source>
</reference>
<dbReference type="PANTHER" id="PTHR46030:SF1">
    <property type="entry name" value="ALPHA-KETOGLUTARATE-DEPENDENT DIOXYGENASE ALKB HOMOLOG 6"/>
    <property type="match status" value="1"/>
</dbReference>
<sequence length="252" mass="27701">MTIAQTVNSCEITLIHLPHTSENDVAYVPNYVSNDEETYLLNAIADQPASRWNQMETSTRRIQVWGGNVDAKLKAVIGGVQPLPPFLAKTAEHVGATCCSQVATEFWGKKMQKPNHVLVNEYTTGQGVMPHEDGPCYQPGVAILSLQSPAVITFTSKLGDDCTQNLPLHVALMPRSLLIFRGKAYTDYLHGIDDVEAHVVASDALLNGTDEEVKGALAKREDGHLELKRTNTRYSLTFRAVRGAMAWASLRK</sequence>
<keyword evidence="4" id="KW-0223">Dioxygenase</keyword>
<organism evidence="9 10">
    <name type="scientific">Pycnococcus provasolii</name>
    <dbReference type="NCBI Taxonomy" id="41880"/>
    <lineage>
        <taxon>Eukaryota</taxon>
        <taxon>Viridiplantae</taxon>
        <taxon>Chlorophyta</taxon>
        <taxon>Pseudoscourfieldiophyceae</taxon>
        <taxon>Pseudoscourfieldiales</taxon>
        <taxon>Pycnococcaceae</taxon>
        <taxon>Pycnococcus</taxon>
    </lineage>
</organism>
<name>A0A830HLV2_9CHLO</name>
<comment type="caution">
    <text evidence="9">The sequence shown here is derived from an EMBL/GenBank/DDBJ whole genome shotgun (WGS) entry which is preliminary data.</text>
</comment>
<dbReference type="GO" id="GO:0051213">
    <property type="term" value="F:dioxygenase activity"/>
    <property type="evidence" value="ECO:0007669"/>
    <property type="project" value="UniProtKB-KW"/>
</dbReference>
<dbReference type="GO" id="GO:0005634">
    <property type="term" value="C:nucleus"/>
    <property type="evidence" value="ECO:0007669"/>
    <property type="project" value="UniProtKB-SubCell"/>
</dbReference>
<dbReference type="OrthoDB" id="412814at2759"/>
<dbReference type="PANTHER" id="PTHR46030">
    <property type="entry name" value="ALPHA-KETOGLUTARATE-DEPENDENT DIOXYGENASE ALKB HOMOLOG 6"/>
    <property type="match status" value="1"/>
</dbReference>
<accession>A0A830HLV2</accession>
<dbReference type="InterPro" id="IPR032862">
    <property type="entry name" value="ALKBH6"/>
</dbReference>
<dbReference type="InterPro" id="IPR037151">
    <property type="entry name" value="AlkB-like_sf"/>
</dbReference>
<dbReference type="PROSITE" id="PS51471">
    <property type="entry name" value="FE2OG_OXY"/>
    <property type="match status" value="1"/>
</dbReference>
<comment type="subcellular location">
    <subcellularLocation>
        <location evidence="1">Nucleus</location>
    </subcellularLocation>
</comment>
<gene>
    <name evidence="9" type="ORF">PPROV_000633700</name>
</gene>
<evidence type="ECO:0000256" key="7">
    <source>
        <dbReference type="ARBA" id="ARBA00023242"/>
    </source>
</evidence>
<feature type="domain" description="Fe2OG dioxygenase" evidence="8">
    <location>
        <begin position="113"/>
        <end position="242"/>
    </location>
</feature>
<evidence type="ECO:0000256" key="1">
    <source>
        <dbReference type="ARBA" id="ARBA00004123"/>
    </source>
</evidence>
<comment type="similarity">
    <text evidence="2">Belongs to the alkB family.</text>
</comment>
<dbReference type="InterPro" id="IPR005123">
    <property type="entry name" value="Oxoglu/Fe-dep_dioxygenase_dom"/>
</dbReference>
<evidence type="ECO:0000256" key="4">
    <source>
        <dbReference type="ARBA" id="ARBA00022964"/>
    </source>
</evidence>
<evidence type="ECO:0000256" key="6">
    <source>
        <dbReference type="ARBA" id="ARBA00023004"/>
    </source>
</evidence>
<evidence type="ECO:0000259" key="8">
    <source>
        <dbReference type="PROSITE" id="PS51471"/>
    </source>
</evidence>
<keyword evidence="3" id="KW-0479">Metal-binding</keyword>
<evidence type="ECO:0000256" key="3">
    <source>
        <dbReference type="ARBA" id="ARBA00022723"/>
    </source>
</evidence>
<dbReference type="AlphaFoldDB" id="A0A830HLV2"/>
<keyword evidence="6" id="KW-0408">Iron</keyword>
<evidence type="ECO:0000313" key="9">
    <source>
        <dbReference type="EMBL" id="GHP07595.1"/>
    </source>
</evidence>
<protein>
    <recommendedName>
        <fullName evidence="8">Fe2OG dioxygenase domain-containing protein</fullName>
    </recommendedName>
</protein>